<evidence type="ECO:0000256" key="2">
    <source>
        <dbReference type="ARBA" id="ARBA00022552"/>
    </source>
</evidence>
<keyword evidence="3 6" id="KW-0540">Nuclease</keyword>
<keyword evidence="6" id="KW-0694">RNA-binding</keyword>
<accession>A0ABV9QJ25</accession>
<keyword evidence="9" id="KW-1185">Reference proteome</keyword>
<evidence type="ECO:0000313" key="8">
    <source>
        <dbReference type="EMBL" id="MFC4804002.1"/>
    </source>
</evidence>
<keyword evidence="4 6" id="KW-0255">Endonuclease</keyword>
<dbReference type="Gene3D" id="1.10.1520.10">
    <property type="entry name" value="Ribonuclease III domain"/>
    <property type="match status" value="1"/>
</dbReference>
<keyword evidence="6" id="KW-0699">rRNA-binding</keyword>
<feature type="domain" description="RNase III" evidence="7">
    <location>
        <begin position="20"/>
        <end position="120"/>
    </location>
</feature>
<evidence type="ECO:0000256" key="3">
    <source>
        <dbReference type="ARBA" id="ARBA00022722"/>
    </source>
</evidence>
<evidence type="ECO:0000256" key="4">
    <source>
        <dbReference type="ARBA" id="ARBA00022759"/>
    </source>
</evidence>
<dbReference type="InterPro" id="IPR036389">
    <property type="entry name" value="RNase_III_sf"/>
</dbReference>
<dbReference type="SMART" id="SM00535">
    <property type="entry name" value="RIBOc"/>
    <property type="match status" value="1"/>
</dbReference>
<dbReference type="SUPFAM" id="SSF69065">
    <property type="entry name" value="RNase III domain-like"/>
    <property type="match status" value="1"/>
</dbReference>
<evidence type="ECO:0000259" key="7">
    <source>
        <dbReference type="PROSITE" id="PS50142"/>
    </source>
</evidence>
<keyword evidence="5 6" id="KW-0378">Hydrolase</keyword>
<dbReference type="Pfam" id="PF00636">
    <property type="entry name" value="Ribonuclease_3"/>
    <property type="match status" value="1"/>
</dbReference>
<sequence>MEENRLAVRDFPLNQVNPINLAFMGDGVYEIYVREHIVRTFPTLKIHEIHRKAVAFVKAESQANVIRTLMDRNILTQEERDWVRRGRNQHSMAPKNASISDYRYATGLETLVGYLYLSGQHERVEELIGYAIQIVEE</sequence>
<comment type="cofactor">
    <cofactor evidence="6">
        <name>Mg(2+)</name>
        <dbReference type="ChEBI" id="CHEBI:18420"/>
    </cofactor>
</comment>
<dbReference type="Proteomes" id="UP001595916">
    <property type="component" value="Unassembled WGS sequence"/>
</dbReference>
<dbReference type="EMBL" id="JBHSHL010000009">
    <property type="protein sequence ID" value="MFC4804002.1"/>
    <property type="molecule type" value="Genomic_DNA"/>
</dbReference>
<keyword evidence="2 6" id="KW-0698">rRNA processing</keyword>
<dbReference type="InterPro" id="IPR000999">
    <property type="entry name" value="RNase_III_dom"/>
</dbReference>
<dbReference type="EC" id="3.1.26.-" evidence="6"/>
<dbReference type="PANTHER" id="PTHR34276:SF1">
    <property type="entry name" value="MINI-RIBONUCLEASE 3"/>
    <property type="match status" value="1"/>
</dbReference>
<organism evidence="8 9">
    <name type="scientific">Filifactor villosus</name>
    <dbReference type="NCBI Taxonomy" id="29374"/>
    <lineage>
        <taxon>Bacteria</taxon>
        <taxon>Bacillati</taxon>
        <taxon>Bacillota</taxon>
        <taxon>Clostridia</taxon>
        <taxon>Peptostreptococcales</taxon>
        <taxon>Filifactoraceae</taxon>
        <taxon>Filifactor</taxon>
    </lineage>
</organism>
<dbReference type="RefSeq" id="WP_379787482.1">
    <property type="nucleotide sequence ID" value="NZ_JBHSHL010000009.1"/>
</dbReference>
<evidence type="ECO:0000313" key="9">
    <source>
        <dbReference type="Proteomes" id="UP001595916"/>
    </source>
</evidence>
<evidence type="ECO:0000256" key="5">
    <source>
        <dbReference type="ARBA" id="ARBA00022801"/>
    </source>
</evidence>
<dbReference type="PIRSF" id="PIRSF005520">
    <property type="entry name" value="UCP005520"/>
    <property type="match status" value="1"/>
</dbReference>
<comment type="function">
    <text evidence="6">Involved in correct processing of both the 5' and 3' ends of 23S rRNA precursor. Processes 30S rRNA precursor transcript even in absence of ribonuclease 3 (Rnc); Rnc processes 30S rRNA into smaller rRNA precursors.</text>
</comment>
<keyword evidence="6" id="KW-0460">Magnesium</keyword>
<protein>
    <recommendedName>
        <fullName evidence="6">Mini-ribonuclease 3</fullName>
        <shortName evidence="6">Mini-3</shortName>
        <shortName evidence="6">Mini-RNase 3</shortName>
        <ecNumber evidence="6">3.1.26.-</ecNumber>
    </recommendedName>
    <alternativeName>
        <fullName evidence="6">Mini-RNase III</fullName>
        <shortName evidence="6">Mini-III</shortName>
    </alternativeName>
</protein>
<evidence type="ECO:0000256" key="6">
    <source>
        <dbReference type="HAMAP-Rule" id="MF_01468"/>
    </source>
</evidence>
<evidence type="ECO:0000256" key="1">
    <source>
        <dbReference type="ARBA" id="ARBA00022517"/>
    </source>
</evidence>
<comment type="similarity">
    <text evidence="6">Belongs to the MrnC RNase family.</text>
</comment>
<dbReference type="PROSITE" id="PS50142">
    <property type="entry name" value="RNASE_3_2"/>
    <property type="match status" value="1"/>
</dbReference>
<dbReference type="CDD" id="cd00593">
    <property type="entry name" value="RIBOc"/>
    <property type="match status" value="1"/>
</dbReference>
<comment type="caution">
    <text evidence="8">The sequence shown here is derived from an EMBL/GenBank/DDBJ whole genome shotgun (WGS) entry which is preliminary data.</text>
</comment>
<name>A0ABV9QJ25_9FIRM</name>
<feature type="active site" evidence="6">
    <location>
        <position position="26"/>
    </location>
</feature>
<comment type="subcellular location">
    <subcellularLocation>
        <location evidence="6">Cytoplasm</location>
    </subcellularLocation>
</comment>
<dbReference type="PANTHER" id="PTHR34276">
    <property type="entry name" value="MINI-RIBONUCLEASE 3"/>
    <property type="match status" value="1"/>
</dbReference>
<dbReference type="HAMAP" id="MF_01468">
    <property type="entry name" value="RNase_Mini_III"/>
    <property type="match status" value="1"/>
</dbReference>
<keyword evidence="6" id="KW-0963">Cytoplasm</keyword>
<dbReference type="InterPro" id="IPR008226">
    <property type="entry name" value="Mini3_fam"/>
</dbReference>
<comment type="subunit">
    <text evidence="6">Homodimer.</text>
</comment>
<reference evidence="9" key="1">
    <citation type="journal article" date="2019" name="Int. J. Syst. Evol. Microbiol.">
        <title>The Global Catalogue of Microorganisms (GCM) 10K type strain sequencing project: providing services to taxonomists for standard genome sequencing and annotation.</title>
        <authorList>
            <consortium name="The Broad Institute Genomics Platform"/>
            <consortium name="The Broad Institute Genome Sequencing Center for Infectious Disease"/>
            <person name="Wu L."/>
            <person name="Ma J."/>
        </authorList>
    </citation>
    <scope>NUCLEOTIDE SEQUENCE [LARGE SCALE GENOMIC DNA]</scope>
    <source>
        <strain evidence="9">CCUG 46385</strain>
    </source>
</reference>
<keyword evidence="1 6" id="KW-0690">Ribosome biogenesis</keyword>
<proteinExistence type="inferred from homology"/>
<gene>
    <name evidence="6" type="primary">mrnC</name>
    <name evidence="8" type="ORF">ACFO4R_02800</name>
</gene>